<sequence length="133" mass="14326">LLFLTLPFFAAAQENTFPTDSPETPTDENRGPDIAAGASGEDGGAFTLSKGGLAAIIVVVVVIAVFGIASLVLWYVAKKRQWEVRKSIRRASRRLTGRFEASKSRRQSRAGGVRVGTPPASKRANREIDLEKG</sequence>
<keyword evidence="2" id="KW-1133">Transmembrane helix</keyword>
<feature type="compositionally biased region" description="Polar residues" evidence="1">
    <location>
        <begin position="15"/>
        <end position="24"/>
    </location>
</feature>
<protein>
    <submittedName>
        <fullName evidence="3">Uncharacterized protein</fullName>
    </submittedName>
</protein>
<feature type="transmembrane region" description="Helical" evidence="2">
    <location>
        <begin position="53"/>
        <end position="77"/>
    </location>
</feature>
<gene>
    <name evidence="3" type="ORF">BDY21DRAFT_260222</name>
</gene>
<keyword evidence="2" id="KW-0812">Transmembrane</keyword>
<evidence type="ECO:0000313" key="4">
    <source>
        <dbReference type="Proteomes" id="UP000799766"/>
    </source>
</evidence>
<keyword evidence="4" id="KW-1185">Reference proteome</keyword>
<keyword evidence="2" id="KW-0472">Membrane</keyword>
<feature type="region of interest" description="Disordered" evidence="1">
    <location>
        <begin position="98"/>
        <end position="133"/>
    </location>
</feature>
<dbReference type="EMBL" id="MU001695">
    <property type="protein sequence ID" value="KAF2453757.1"/>
    <property type="molecule type" value="Genomic_DNA"/>
</dbReference>
<dbReference type="OrthoDB" id="5425637at2759"/>
<organism evidence="3 4">
    <name type="scientific">Lineolata rhizophorae</name>
    <dbReference type="NCBI Taxonomy" id="578093"/>
    <lineage>
        <taxon>Eukaryota</taxon>
        <taxon>Fungi</taxon>
        <taxon>Dikarya</taxon>
        <taxon>Ascomycota</taxon>
        <taxon>Pezizomycotina</taxon>
        <taxon>Dothideomycetes</taxon>
        <taxon>Dothideomycetes incertae sedis</taxon>
        <taxon>Lineolatales</taxon>
        <taxon>Lineolataceae</taxon>
        <taxon>Lineolata</taxon>
    </lineage>
</organism>
<feature type="non-terminal residue" evidence="3">
    <location>
        <position position="133"/>
    </location>
</feature>
<reference evidence="3" key="1">
    <citation type="journal article" date="2020" name="Stud. Mycol.">
        <title>101 Dothideomycetes genomes: a test case for predicting lifestyles and emergence of pathogens.</title>
        <authorList>
            <person name="Haridas S."/>
            <person name="Albert R."/>
            <person name="Binder M."/>
            <person name="Bloem J."/>
            <person name="Labutti K."/>
            <person name="Salamov A."/>
            <person name="Andreopoulos B."/>
            <person name="Baker S."/>
            <person name="Barry K."/>
            <person name="Bills G."/>
            <person name="Bluhm B."/>
            <person name="Cannon C."/>
            <person name="Castanera R."/>
            <person name="Culley D."/>
            <person name="Daum C."/>
            <person name="Ezra D."/>
            <person name="Gonzalez J."/>
            <person name="Henrissat B."/>
            <person name="Kuo A."/>
            <person name="Liang C."/>
            <person name="Lipzen A."/>
            <person name="Lutzoni F."/>
            <person name="Magnuson J."/>
            <person name="Mondo S."/>
            <person name="Nolan M."/>
            <person name="Ohm R."/>
            <person name="Pangilinan J."/>
            <person name="Park H.-J."/>
            <person name="Ramirez L."/>
            <person name="Alfaro M."/>
            <person name="Sun H."/>
            <person name="Tritt A."/>
            <person name="Yoshinaga Y."/>
            <person name="Zwiers L.-H."/>
            <person name="Turgeon B."/>
            <person name="Goodwin S."/>
            <person name="Spatafora J."/>
            <person name="Crous P."/>
            <person name="Grigoriev I."/>
        </authorList>
    </citation>
    <scope>NUCLEOTIDE SEQUENCE</scope>
    <source>
        <strain evidence="3">ATCC 16933</strain>
    </source>
</reference>
<evidence type="ECO:0000256" key="2">
    <source>
        <dbReference type="SAM" id="Phobius"/>
    </source>
</evidence>
<evidence type="ECO:0000313" key="3">
    <source>
        <dbReference type="EMBL" id="KAF2453757.1"/>
    </source>
</evidence>
<dbReference type="AlphaFoldDB" id="A0A6A6NQF5"/>
<accession>A0A6A6NQF5</accession>
<feature type="region of interest" description="Disordered" evidence="1">
    <location>
        <begin position="15"/>
        <end position="38"/>
    </location>
</feature>
<evidence type="ECO:0000256" key="1">
    <source>
        <dbReference type="SAM" id="MobiDB-lite"/>
    </source>
</evidence>
<feature type="non-terminal residue" evidence="3">
    <location>
        <position position="1"/>
    </location>
</feature>
<proteinExistence type="predicted"/>
<feature type="compositionally biased region" description="Basic and acidic residues" evidence="1">
    <location>
        <begin position="124"/>
        <end position="133"/>
    </location>
</feature>
<dbReference type="Proteomes" id="UP000799766">
    <property type="component" value="Unassembled WGS sequence"/>
</dbReference>
<name>A0A6A6NQF5_9PEZI</name>